<proteinExistence type="predicted"/>
<organism evidence="1 2">
    <name type="scientific">Vararia minispora EC-137</name>
    <dbReference type="NCBI Taxonomy" id="1314806"/>
    <lineage>
        <taxon>Eukaryota</taxon>
        <taxon>Fungi</taxon>
        <taxon>Dikarya</taxon>
        <taxon>Basidiomycota</taxon>
        <taxon>Agaricomycotina</taxon>
        <taxon>Agaricomycetes</taxon>
        <taxon>Russulales</taxon>
        <taxon>Lachnocladiaceae</taxon>
        <taxon>Vararia</taxon>
    </lineage>
</organism>
<evidence type="ECO:0000313" key="2">
    <source>
        <dbReference type="Proteomes" id="UP000814128"/>
    </source>
</evidence>
<name>A0ACB8QZ61_9AGAM</name>
<evidence type="ECO:0000313" key="1">
    <source>
        <dbReference type="EMBL" id="KAI0036556.1"/>
    </source>
</evidence>
<reference evidence="1" key="1">
    <citation type="submission" date="2021-02" db="EMBL/GenBank/DDBJ databases">
        <authorList>
            <consortium name="DOE Joint Genome Institute"/>
            <person name="Ahrendt S."/>
            <person name="Looney B.P."/>
            <person name="Miyauchi S."/>
            <person name="Morin E."/>
            <person name="Drula E."/>
            <person name="Courty P.E."/>
            <person name="Chicoki N."/>
            <person name="Fauchery L."/>
            <person name="Kohler A."/>
            <person name="Kuo A."/>
            <person name="Labutti K."/>
            <person name="Pangilinan J."/>
            <person name="Lipzen A."/>
            <person name="Riley R."/>
            <person name="Andreopoulos W."/>
            <person name="He G."/>
            <person name="Johnson J."/>
            <person name="Barry K.W."/>
            <person name="Grigoriev I.V."/>
            <person name="Nagy L."/>
            <person name="Hibbett D."/>
            <person name="Henrissat B."/>
            <person name="Matheny P.B."/>
            <person name="Labbe J."/>
            <person name="Martin F."/>
        </authorList>
    </citation>
    <scope>NUCLEOTIDE SEQUENCE</scope>
    <source>
        <strain evidence="1">EC-137</strain>
    </source>
</reference>
<comment type="caution">
    <text evidence="1">The sequence shown here is derived from an EMBL/GenBank/DDBJ whole genome shotgun (WGS) entry which is preliminary data.</text>
</comment>
<dbReference type="Proteomes" id="UP000814128">
    <property type="component" value="Unassembled WGS sequence"/>
</dbReference>
<protein>
    <submittedName>
        <fullName evidence="1">Uncharacterized protein</fullName>
    </submittedName>
</protein>
<reference evidence="1" key="2">
    <citation type="journal article" date="2022" name="New Phytol.">
        <title>Evolutionary transition to the ectomycorrhizal habit in the genomes of a hyperdiverse lineage of mushroom-forming fungi.</title>
        <authorList>
            <person name="Looney B."/>
            <person name="Miyauchi S."/>
            <person name="Morin E."/>
            <person name="Drula E."/>
            <person name="Courty P.E."/>
            <person name="Kohler A."/>
            <person name="Kuo A."/>
            <person name="LaButti K."/>
            <person name="Pangilinan J."/>
            <person name="Lipzen A."/>
            <person name="Riley R."/>
            <person name="Andreopoulos W."/>
            <person name="He G."/>
            <person name="Johnson J."/>
            <person name="Nolan M."/>
            <person name="Tritt A."/>
            <person name="Barry K.W."/>
            <person name="Grigoriev I.V."/>
            <person name="Nagy L.G."/>
            <person name="Hibbett D."/>
            <person name="Henrissat B."/>
            <person name="Matheny P.B."/>
            <person name="Labbe J."/>
            <person name="Martin F.M."/>
        </authorList>
    </citation>
    <scope>NUCLEOTIDE SEQUENCE</scope>
    <source>
        <strain evidence="1">EC-137</strain>
    </source>
</reference>
<accession>A0ACB8QZ61</accession>
<dbReference type="EMBL" id="MU273470">
    <property type="protein sequence ID" value="KAI0036556.1"/>
    <property type="molecule type" value="Genomic_DNA"/>
</dbReference>
<gene>
    <name evidence="1" type="ORF">K488DRAFT_67563</name>
</gene>
<keyword evidence="2" id="KW-1185">Reference proteome</keyword>
<sequence length="310" mass="34553">MPSDFSSHASQKVSLPRLTRLSVADHILETAEVIAHLDIPKAASQVDVSIFVQCDGLHGTHSASIDAVAHVIRNIVAARDDSPGSSFRFTQSQKRTYNWEFMDDVEWIPAQNTRMLTFHLRWDTPTLPDFSDHVLFGTVTTLYPFTHVREIYVQSLFVPLPTSWAFLAQCDKVEKAHLVGFCTYGFSSALAQDFQANLLPKLRELIISNAHFSYPLGEESLGRSLGAALANRKRAGRPPLRFYINSSHITLVQSQALALFCDEPLTYTGEPHTWGVGEEIEEPEEDDTDEEAETDATTEGQDEDDAIDGD</sequence>